<reference evidence="1" key="3">
    <citation type="submission" date="2023-05" db="EMBL/GenBank/DDBJ databases">
        <authorList>
            <person name="Smith C.H."/>
        </authorList>
    </citation>
    <scope>NUCLEOTIDE SEQUENCE</scope>
    <source>
        <strain evidence="1">CHS0354</strain>
        <tissue evidence="1">Mantle</tissue>
    </source>
</reference>
<reference evidence="1" key="2">
    <citation type="journal article" date="2021" name="Genome Biol. Evol.">
        <title>Developing a high-quality reference genome for a parasitic bivalve with doubly uniparental inheritance (Bivalvia: Unionida).</title>
        <authorList>
            <person name="Smith C.H."/>
        </authorList>
    </citation>
    <scope>NUCLEOTIDE SEQUENCE</scope>
    <source>
        <strain evidence="1">CHS0354</strain>
        <tissue evidence="1">Mantle</tissue>
    </source>
</reference>
<reference evidence="1" key="1">
    <citation type="journal article" date="2021" name="Genome Biol. Evol.">
        <title>A High-Quality Reference Genome for a Parasitic Bivalve with Doubly Uniparental Inheritance (Bivalvia: Unionida).</title>
        <authorList>
            <person name="Smith C.H."/>
        </authorList>
    </citation>
    <scope>NUCLEOTIDE SEQUENCE</scope>
    <source>
        <strain evidence="1">CHS0354</strain>
    </source>
</reference>
<evidence type="ECO:0000313" key="1">
    <source>
        <dbReference type="EMBL" id="KAK3603851.1"/>
    </source>
</evidence>
<organism evidence="1 2">
    <name type="scientific">Potamilus streckersoni</name>
    <dbReference type="NCBI Taxonomy" id="2493646"/>
    <lineage>
        <taxon>Eukaryota</taxon>
        <taxon>Metazoa</taxon>
        <taxon>Spiralia</taxon>
        <taxon>Lophotrochozoa</taxon>
        <taxon>Mollusca</taxon>
        <taxon>Bivalvia</taxon>
        <taxon>Autobranchia</taxon>
        <taxon>Heteroconchia</taxon>
        <taxon>Palaeoheterodonta</taxon>
        <taxon>Unionida</taxon>
        <taxon>Unionoidea</taxon>
        <taxon>Unionidae</taxon>
        <taxon>Ambleminae</taxon>
        <taxon>Lampsilini</taxon>
        <taxon>Potamilus</taxon>
    </lineage>
</organism>
<dbReference type="AlphaFoldDB" id="A0AAE0T5A0"/>
<accession>A0AAE0T5A0</accession>
<evidence type="ECO:0000313" key="2">
    <source>
        <dbReference type="Proteomes" id="UP001195483"/>
    </source>
</evidence>
<proteinExistence type="predicted"/>
<name>A0AAE0T5A0_9BIVA</name>
<protein>
    <submittedName>
        <fullName evidence="1">Uncharacterized protein</fullName>
    </submittedName>
</protein>
<sequence length="109" mass="12212">MVGERHEWGLVWVMHTSEASDISTTISRDDRHISGRYLTALGSTHRDIRETDHQELRRGHTLKDSRSGTTFAGSHDCGVEEARDITLHCVQTFNSASGRRHAESLGKAQ</sequence>
<dbReference type="Proteomes" id="UP001195483">
    <property type="component" value="Unassembled WGS sequence"/>
</dbReference>
<comment type="caution">
    <text evidence="1">The sequence shown here is derived from an EMBL/GenBank/DDBJ whole genome shotgun (WGS) entry which is preliminary data.</text>
</comment>
<gene>
    <name evidence="1" type="ORF">CHS0354_042859</name>
</gene>
<dbReference type="EMBL" id="JAEAOA010002358">
    <property type="protein sequence ID" value="KAK3603851.1"/>
    <property type="molecule type" value="Genomic_DNA"/>
</dbReference>
<keyword evidence="2" id="KW-1185">Reference proteome</keyword>